<evidence type="ECO:0000256" key="7">
    <source>
        <dbReference type="ARBA" id="ARBA00022967"/>
    </source>
</evidence>
<evidence type="ECO:0000259" key="9">
    <source>
        <dbReference type="PROSITE" id="PS50893"/>
    </source>
</evidence>
<dbReference type="SMART" id="SM00382">
    <property type="entry name" value="AAA"/>
    <property type="match status" value="2"/>
</dbReference>
<evidence type="ECO:0000313" key="11">
    <source>
        <dbReference type="Proteomes" id="UP000515511"/>
    </source>
</evidence>
<dbReference type="PROSITE" id="PS50893">
    <property type="entry name" value="ABC_TRANSPORTER_2"/>
    <property type="match status" value="2"/>
</dbReference>
<dbReference type="Gene3D" id="3.40.50.300">
    <property type="entry name" value="P-loop containing nucleotide triphosphate hydrolases"/>
    <property type="match status" value="2"/>
</dbReference>
<dbReference type="Proteomes" id="UP000515511">
    <property type="component" value="Chromosome"/>
</dbReference>
<dbReference type="PANTHER" id="PTHR43790">
    <property type="entry name" value="CARBOHYDRATE TRANSPORT ATP-BINDING PROTEIN MG119-RELATED"/>
    <property type="match status" value="1"/>
</dbReference>
<dbReference type="CDD" id="cd03216">
    <property type="entry name" value="ABC_Carb_Monos_I"/>
    <property type="match status" value="1"/>
</dbReference>
<dbReference type="Pfam" id="PF00005">
    <property type="entry name" value="ABC_tran"/>
    <property type="match status" value="2"/>
</dbReference>
<dbReference type="RefSeq" id="WP_185278521.1">
    <property type="nucleotide sequence ID" value="NZ_CP043641.1"/>
</dbReference>
<evidence type="ECO:0000313" key="10">
    <source>
        <dbReference type="EMBL" id="QNE35360.1"/>
    </source>
</evidence>
<dbReference type="CDD" id="cd03215">
    <property type="entry name" value="ABC_Carb_Monos_II"/>
    <property type="match status" value="1"/>
</dbReference>
<evidence type="ECO:0000256" key="3">
    <source>
        <dbReference type="ARBA" id="ARBA00022597"/>
    </source>
</evidence>
<dbReference type="InterPro" id="IPR003439">
    <property type="entry name" value="ABC_transporter-like_ATP-bd"/>
</dbReference>
<accession>A0A7G6YA45</accession>
<dbReference type="InterPro" id="IPR050107">
    <property type="entry name" value="ABC_carbohydrate_import_ATPase"/>
</dbReference>
<dbReference type="GO" id="GO:0005524">
    <property type="term" value="F:ATP binding"/>
    <property type="evidence" value="ECO:0007669"/>
    <property type="project" value="UniProtKB-KW"/>
</dbReference>
<dbReference type="EMBL" id="CP043641">
    <property type="protein sequence ID" value="QNE35360.1"/>
    <property type="molecule type" value="Genomic_DNA"/>
</dbReference>
<evidence type="ECO:0000256" key="4">
    <source>
        <dbReference type="ARBA" id="ARBA00022737"/>
    </source>
</evidence>
<dbReference type="KEGG" id="lse:F1C12_09620"/>
<dbReference type="GO" id="GO:0016887">
    <property type="term" value="F:ATP hydrolysis activity"/>
    <property type="evidence" value="ECO:0007669"/>
    <property type="project" value="InterPro"/>
</dbReference>
<proteinExistence type="predicted"/>
<keyword evidence="3" id="KW-0762">Sugar transport</keyword>
<keyword evidence="4" id="KW-0677">Repeat</keyword>
<evidence type="ECO:0000256" key="6">
    <source>
        <dbReference type="ARBA" id="ARBA00022840"/>
    </source>
</evidence>
<keyword evidence="1" id="KW-0813">Transport</keyword>
<keyword evidence="8" id="KW-0472">Membrane</keyword>
<dbReference type="InterPro" id="IPR003593">
    <property type="entry name" value="AAA+_ATPase"/>
</dbReference>
<feature type="domain" description="ABC transporter" evidence="9">
    <location>
        <begin position="252"/>
        <end position="495"/>
    </location>
</feature>
<evidence type="ECO:0000256" key="2">
    <source>
        <dbReference type="ARBA" id="ARBA00022475"/>
    </source>
</evidence>
<evidence type="ECO:0000256" key="5">
    <source>
        <dbReference type="ARBA" id="ARBA00022741"/>
    </source>
</evidence>
<gene>
    <name evidence="10" type="ORF">F1C12_09620</name>
</gene>
<dbReference type="InterPro" id="IPR017871">
    <property type="entry name" value="ABC_transporter-like_CS"/>
</dbReference>
<dbReference type="PANTHER" id="PTHR43790:SF3">
    <property type="entry name" value="D-ALLOSE IMPORT ATP-BINDING PROTEIN ALSA-RELATED"/>
    <property type="match status" value="1"/>
</dbReference>
<keyword evidence="5" id="KW-0547">Nucleotide-binding</keyword>
<dbReference type="AlphaFoldDB" id="A0A7G6YA45"/>
<dbReference type="InterPro" id="IPR027417">
    <property type="entry name" value="P-loop_NTPase"/>
</dbReference>
<dbReference type="SUPFAM" id="SSF52540">
    <property type="entry name" value="P-loop containing nucleoside triphosphate hydrolases"/>
    <property type="match status" value="2"/>
</dbReference>
<evidence type="ECO:0000256" key="1">
    <source>
        <dbReference type="ARBA" id="ARBA00022448"/>
    </source>
</evidence>
<keyword evidence="7" id="KW-1278">Translocase</keyword>
<organism evidence="10 11">
    <name type="scientific">Leifsonia shinshuensis</name>
    <dbReference type="NCBI Taxonomy" id="150026"/>
    <lineage>
        <taxon>Bacteria</taxon>
        <taxon>Bacillati</taxon>
        <taxon>Actinomycetota</taxon>
        <taxon>Actinomycetes</taxon>
        <taxon>Micrococcales</taxon>
        <taxon>Microbacteriaceae</taxon>
        <taxon>Leifsonia</taxon>
    </lineage>
</organism>
<protein>
    <submittedName>
        <fullName evidence="10">Sugar ABC transporter ATP-binding protein</fullName>
    </submittedName>
</protein>
<feature type="domain" description="ABC transporter" evidence="9">
    <location>
        <begin position="9"/>
        <end position="243"/>
    </location>
</feature>
<reference evidence="11" key="1">
    <citation type="submission" date="2019-09" db="EMBL/GenBank/DDBJ databases">
        <title>Antimicrobial potential of Antarctic Bacteria.</title>
        <authorList>
            <person name="Benaud N."/>
            <person name="Edwards R.J."/>
            <person name="Ferrari B.C."/>
        </authorList>
    </citation>
    <scope>NUCLEOTIDE SEQUENCE [LARGE SCALE GENOMIC DNA]</scope>
    <source>
        <strain evidence="11">INR9</strain>
    </source>
</reference>
<evidence type="ECO:0000256" key="8">
    <source>
        <dbReference type="ARBA" id="ARBA00023136"/>
    </source>
</evidence>
<sequence length="502" mass="53270">MTETTAGGLLVEGLSKSYPGVVALDAVDLRVPAGTIHGLVGENGAGKSTLLKCVAGAITPDGGTVSVDGTAITADLHAAELAGVAMIYQELTIVPELTALENVFLGAMPTRFGVVDRKAARARYRELAERIGASVRPGTRARLLSTSVQQQLEIMRALAGERRVLILDEPTASLGPADIARLHEVIRRLRDDGLAVVYVSHDLDAVLDVCDDVTVMREGSVVNHRPADRWTSRELVTAMVGRVPLATAGAERHRHDPTPMFLVQDLRAPGVDVPQLRIDAGEVLGVAGLVGSGRTRFLRALAGADPVISGTLTRGDTRIAWPRTTGAARRQGVMLAPEDRKRQGLVLDRAAGWNVSLGRFGRVGVITRSRLKEQAGASARSVGFDTDRLTAAAGTFSGGNQQKLLLARLLINRTRCLLLDEPTRGIDVGAKAQIFETIRGLVDDGHAVVWSSSDLTEVAQHSDRILVIAGGRLVAELPKGSSVQDILEHAFATESEGTEAVA</sequence>
<dbReference type="PROSITE" id="PS00211">
    <property type="entry name" value="ABC_TRANSPORTER_1"/>
    <property type="match status" value="1"/>
</dbReference>
<name>A0A7G6YA45_9MICO</name>
<keyword evidence="2" id="KW-1003">Cell membrane</keyword>
<keyword evidence="6 10" id="KW-0067">ATP-binding</keyword>